<dbReference type="InterPro" id="IPR004276">
    <property type="entry name" value="GlycoTrans_28_N"/>
</dbReference>
<dbReference type="PANTHER" id="PTHR21015:SF22">
    <property type="entry name" value="GLYCOSYLTRANSFERASE"/>
    <property type="match status" value="1"/>
</dbReference>
<dbReference type="SUPFAM" id="SSF53756">
    <property type="entry name" value="UDP-Glycosyltransferase/glycogen phosphorylase"/>
    <property type="match status" value="1"/>
</dbReference>
<proteinExistence type="predicted"/>
<dbReference type="GO" id="GO:0050511">
    <property type="term" value="F:undecaprenyldiphospho-muramoylpentapeptide beta-N-acetylglucosaminyltransferase activity"/>
    <property type="evidence" value="ECO:0007669"/>
    <property type="project" value="TreeGrafter"/>
</dbReference>
<organism evidence="4">
    <name type="scientific">Hellea balneolensis</name>
    <dbReference type="NCBI Taxonomy" id="287478"/>
    <lineage>
        <taxon>Bacteria</taxon>
        <taxon>Pseudomonadati</taxon>
        <taxon>Pseudomonadota</taxon>
        <taxon>Alphaproteobacteria</taxon>
        <taxon>Maricaulales</taxon>
        <taxon>Robiginitomaculaceae</taxon>
        <taxon>Hellea</taxon>
    </lineage>
</organism>
<dbReference type="Pfam" id="PF03033">
    <property type="entry name" value="Glyco_transf_28"/>
    <property type="match status" value="1"/>
</dbReference>
<evidence type="ECO:0000259" key="3">
    <source>
        <dbReference type="Pfam" id="PF03033"/>
    </source>
</evidence>
<accession>A0A7C5LYW7</accession>
<evidence type="ECO:0000256" key="1">
    <source>
        <dbReference type="ARBA" id="ARBA00022676"/>
    </source>
</evidence>
<sequence length="181" mass="19771">MSKRILLAAGGTGGHMFPAQALAEILKDQGWDVALMTDRRGLKHVENIPASEHIEVEAASISPKHPIRAVGGAIKLWRGIRTAKKFMRRWRPDIVVGFGGYPSFPALSVAKSFHIPSVLHEQNAVLGRVNRVFASQADWVVSGFDMLVNLPKGANWVALGNPLREAVRKASTRTYAAPEDT</sequence>
<dbReference type="Gene3D" id="3.40.50.2000">
    <property type="entry name" value="Glycogen Phosphorylase B"/>
    <property type="match status" value="1"/>
</dbReference>
<dbReference type="PANTHER" id="PTHR21015">
    <property type="entry name" value="UDP-N-ACETYLGLUCOSAMINE--N-ACETYLMURAMYL-(PENTAPEPTIDE) PYROPHOSPHORYL-UNDECAPRENOL N-ACETYLGLUCOSAMINE TRANSFERASE 1"/>
    <property type="match status" value="1"/>
</dbReference>
<dbReference type="EMBL" id="DRMJ01000054">
    <property type="protein sequence ID" value="HHL42192.1"/>
    <property type="molecule type" value="Genomic_DNA"/>
</dbReference>
<dbReference type="AlphaFoldDB" id="A0A7C5LYW7"/>
<evidence type="ECO:0000256" key="2">
    <source>
        <dbReference type="ARBA" id="ARBA00022679"/>
    </source>
</evidence>
<evidence type="ECO:0000313" key="4">
    <source>
        <dbReference type="EMBL" id="HHL42192.1"/>
    </source>
</evidence>
<dbReference type="GO" id="GO:0005975">
    <property type="term" value="P:carbohydrate metabolic process"/>
    <property type="evidence" value="ECO:0007669"/>
    <property type="project" value="InterPro"/>
</dbReference>
<reference evidence="4" key="1">
    <citation type="journal article" date="2020" name="mSystems">
        <title>Genome- and Community-Level Interaction Insights into Carbon Utilization and Element Cycling Functions of Hydrothermarchaeota in Hydrothermal Sediment.</title>
        <authorList>
            <person name="Zhou Z."/>
            <person name="Liu Y."/>
            <person name="Xu W."/>
            <person name="Pan J."/>
            <person name="Luo Z.H."/>
            <person name="Li M."/>
        </authorList>
    </citation>
    <scope>NUCLEOTIDE SEQUENCE [LARGE SCALE GENOMIC DNA]</scope>
    <source>
        <strain evidence="4">HyVt-485</strain>
    </source>
</reference>
<dbReference type="CDD" id="cd03785">
    <property type="entry name" value="GT28_MurG"/>
    <property type="match status" value="1"/>
</dbReference>
<dbReference type="Proteomes" id="UP000885830">
    <property type="component" value="Unassembled WGS sequence"/>
</dbReference>
<feature type="domain" description="Glycosyltransferase family 28 N-terminal" evidence="3">
    <location>
        <begin position="5"/>
        <end position="140"/>
    </location>
</feature>
<comment type="caution">
    <text evidence="4">The sequence shown here is derived from an EMBL/GenBank/DDBJ whole genome shotgun (WGS) entry which is preliminary data.</text>
</comment>
<gene>
    <name evidence="4" type="ORF">ENJ42_01115</name>
</gene>
<name>A0A7C5LYW7_9PROT</name>
<keyword evidence="2 4" id="KW-0808">Transferase</keyword>
<feature type="non-terminal residue" evidence="4">
    <location>
        <position position="181"/>
    </location>
</feature>
<keyword evidence="1" id="KW-0328">Glycosyltransferase</keyword>
<dbReference type="GO" id="GO:1901137">
    <property type="term" value="P:carbohydrate derivative biosynthetic process"/>
    <property type="evidence" value="ECO:0007669"/>
    <property type="project" value="UniProtKB-ARBA"/>
</dbReference>
<protein>
    <submittedName>
        <fullName evidence="4">UDP-N-acetylglucosamine--N-acetylmuramyl-(Pentapeptide) pyrophosphoryl-undecaprenol N-acetylglucosamine transferase</fullName>
    </submittedName>
</protein>